<dbReference type="PANTHER" id="PTHR37012">
    <property type="entry name" value="B-ZIP TRANSCRIPTION FACTOR (EUROFUNG)-RELATED"/>
    <property type="match status" value="1"/>
</dbReference>
<reference evidence="3" key="1">
    <citation type="submission" date="2022-11" db="EMBL/GenBank/DDBJ databases">
        <authorList>
            <person name="Petersen C."/>
        </authorList>
    </citation>
    <scope>NUCLEOTIDE SEQUENCE</scope>
    <source>
        <strain evidence="3">IBT 19713</strain>
    </source>
</reference>
<dbReference type="Gene3D" id="1.20.5.170">
    <property type="match status" value="1"/>
</dbReference>
<proteinExistence type="predicted"/>
<dbReference type="InterPro" id="IPR021833">
    <property type="entry name" value="DUF3425"/>
</dbReference>
<dbReference type="GeneID" id="83201074"/>
<evidence type="ECO:0008006" key="5">
    <source>
        <dbReference type="Google" id="ProtNLM"/>
    </source>
</evidence>
<dbReference type="Pfam" id="PF11905">
    <property type="entry name" value="DUF3425"/>
    <property type="match status" value="1"/>
</dbReference>
<gene>
    <name evidence="3" type="ORF">N7468_004474</name>
</gene>
<keyword evidence="4" id="KW-1185">Reference proteome</keyword>
<organism evidence="3 4">
    <name type="scientific">Penicillium chermesinum</name>
    <dbReference type="NCBI Taxonomy" id="63820"/>
    <lineage>
        <taxon>Eukaryota</taxon>
        <taxon>Fungi</taxon>
        <taxon>Dikarya</taxon>
        <taxon>Ascomycota</taxon>
        <taxon>Pezizomycotina</taxon>
        <taxon>Eurotiomycetes</taxon>
        <taxon>Eurotiomycetidae</taxon>
        <taxon>Eurotiales</taxon>
        <taxon>Aspergillaceae</taxon>
        <taxon>Penicillium</taxon>
    </lineage>
</organism>
<feature type="coiled-coil region" evidence="1">
    <location>
        <begin position="66"/>
        <end position="93"/>
    </location>
</feature>
<dbReference type="RefSeq" id="XP_058332774.1">
    <property type="nucleotide sequence ID" value="XM_058473771.1"/>
</dbReference>
<dbReference type="OrthoDB" id="4161589at2759"/>
<evidence type="ECO:0000313" key="3">
    <source>
        <dbReference type="EMBL" id="KAJ5239855.1"/>
    </source>
</evidence>
<feature type="region of interest" description="Disordered" evidence="2">
    <location>
        <begin position="1"/>
        <end position="44"/>
    </location>
</feature>
<dbReference type="AlphaFoldDB" id="A0A9W9P8L0"/>
<feature type="compositionally biased region" description="Polar residues" evidence="2">
    <location>
        <begin position="133"/>
        <end position="151"/>
    </location>
</feature>
<protein>
    <recommendedName>
        <fullName evidence="5">BZIP transcription factor</fullName>
    </recommendedName>
</protein>
<feature type="compositionally biased region" description="Basic and acidic residues" evidence="2">
    <location>
        <begin position="13"/>
        <end position="44"/>
    </location>
</feature>
<feature type="region of interest" description="Disordered" evidence="2">
    <location>
        <begin position="99"/>
        <end position="151"/>
    </location>
</feature>
<comment type="caution">
    <text evidence="3">The sequence shown here is derived from an EMBL/GenBank/DDBJ whole genome shotgun (WGS) entry which is preliminary data.</text>
</comment>
<dbReference type="PANTHER" id="PTHR37012:SF6">
    <property type="entry name" value="BZIP TRANSCRIPTION FACTOR"/>
    <property type="match status" value="1"/>
</dbReference>
<sequence length="434" mass="49393">MSPPLTESPASGEHNEESPIRLSSSEKKRLRDRRAQRTLRERRDNQLKLLQQEVADCHRLHDHEGNRRLTERVQRLEDENQLLRQRQEELQYSLGSWSPLNESRAHPLHRSRGTVTQRPEAQVRDEVIPTLDSPHSTPATTSSLLPDATLTSPSAEQAQLPIIDACLAPTADSRSERSLIPVTQLLAQNPEITAFQVSDLPTDTSGAPPFDGMKHRPLSLQVLPPLVPAWMLTPPNDDPRSALSIYTSPWLSRPDLITECPNIPSPLDLLHGTRRNFLANSIHHSLRVRNCRDPEVLAMGWLVYVYSKWLISPSPETFSRIAPCMRPVMGQLQKSHPACLDHIIWPRLRRNMMQFCPKDKMLDVVSLLSCCLKVRWKWGESILVRDENDDLQIRPSFFDNFMTAEGWGLTSEFTNTHPDLVDGMDPSQLLYVPT</sequence>
<reference evidence="3" key="2">
    <citation type="journal article" date="2023" name="IMA Fungus">
        <title>Comparative genomic study of the Penicillium genus elucidates a diverse pangenome and 15 lateral gene transfer events.</title>
        <authorList>
            <person name="Petersen C."/>
            <person name="Sorensen T."/>
            <person name="Nielsen M.R."/>
            <person name="Sondergaard T.E."/>
            <person name="Sorensen J.L."/>
            <person name="Fitzpatrick D.A."/>
            <person name="Frisvad J.C."/>
            <person name="Nielsen K.L."/>
        </authorList>
    </citation>
    <scope>NUCLEOTIDE SEQUENCE</scope>
    <source>
        <strain evidence="3">IBT 19713</strain>
    </source>
</reference>
<evidence type="ECO:0000256" key="2">
    <source>
        <dbReference type="SAM" id="MobiDB-lite"/>
    </source>
</evidence>
<dbReference type="EMBL" id="JAPQKS010000003">
    <property type="protein sequence ID" value="KAJ5239855.1"/>
    <property type="molecule type" value="Genomic_DNA"/>
</dbReference>
<dbReference type="Proteomes" id="UP001150941">
    <property type="component" value="Unassembled WGS sequence"/>
</dbReference>
<keyword evidence="1" id="KW-0175">Coiled coil</keyword>
<evidence type="ECO:0000313" key="4">
    <source>
        <dbReference type="Proteomes" id="UP001150941"/>
    </source>
</evidence>
<evidence type="ECO:0000256" key="1">
    <source>
        <dbReference type="SAM" id="Coils"/>
    </source>
</evidence>
<accession>A0A9W9P8L0</accession>
<dbReference type="CDD" id="cd14688">
    <property type="entry name" value="bZIP_YAP"/>
    <property type="match status" value="1"/>
</dbReference>
<name>A0A9W9P8L0_9EURO</name>